<evidence type="ECO:0000256" key="2">
    <source>
        <dbReference type="SAM" id="SignalP"/>
    </source>
</evidence>
<evidence type="ECO:0000256" key="1">
    <source>
        <dbReference type="SAM" id="MobiDB-lite"/>
    </source>
</evidence>
<dbReference type="EMBL" id="VJMJ01000278">
    <property type="protein sequence ID" value="KAF0724199.1"/>
    <property type="molecule type" value="Genomic_DNA"/>
</dbReference>
<proteinExistence type="predicted"/>
<feature type="compositionally biased region" description="Basic residues" evidence="1">
    <location>
        <begin position="108"/>
        <end position="121"/>
    </location>
</feature>
<keyword evidence="4" id="KW-1185">Reference proteome</keyword>
<feature type="chain" id="PRO_5026074229" description="RxLR effector protein" evidence="2">
    <location>
        <begin position="18"/>
        <end position="135"/>
    </location>
</feature>
<comment type="caution">
    <text evidence="3">The sequence shown here is derived from an EMBL/GenBank/DDBJ whole genome shotgun (WGS) entry which is preliminary data.</text>
</comment>
<feature type="signal peptide" evidence="2">
    <location>
        <begin position="1"/>
        <end position="17"/>
    </location>
</feature>
<accession>A0A6G0WD15</accession>
<dbReference type="Proteomes" id="UP000481153">
    <property type="component" value="Unassembled WGS sequence"/>
</dbReference>
<feature type="region of interest" description="Disordered" evidence="1">
    <location>
        <begin position="79"/>
        <end position="123"/>
    </location>
</feature>
<protein>
    <recommendedName>
        <fullName evidence="5">RxLR effector protein</fullName>
    </recommendedName>
</protein>
<sequence length="135" mass="14242">MRIVFPLLFAVAAFVFGQEPVVAEDSRELSAALSPHGRFHGFSRPRGFSRGFGHGRGHGAAAQGGGSDETNRLLLAAGRQGRGHGAAAQGGKSNVADETNRLLLAAGRHGRGRGRSKRKSYGNRLSGDRLYFSGV</sequence>
<evidence type="ECO:0008006" key="5">
    <source>
        <dbReference type="Google" id="ProtNLM"/>
    </source>
</evidence>
<keyword evidence="2" id="KW-0732">Signal</keyword>
<dbReference type="AlphaFoldDB" id="A0A6G0WD15"/>
<evidence type="ECO:0000313" key="4">
    <source>
        <dbReference type="Proteomes" id="UP000481153"/>
    </source>
</evidence>
<evidence type="ECO:0000313" key="3">
    <source>
        <dbReference type="EMBL" id="KAF0724199.1"/>
    </source>
</evidence>
<organism evidence="3 4">
    <name type="scientific">Aphanomyces euteiches</name>
    <dbReference type="NCBI Taxonomy" id="100861"/>
    <lineage>
        <taxon>Eukaryota</taxon>
        <taxon>Sar</taxon>
        <taxon>Stramenopiles</taxon>
        <taxon>Oomycota</taxon>
        <taxon>Saprolegniomycetes</taxon>
        <taxon>Saprolegniales</taxon>
        <taxon>Verrucalvaceae</taxon>
        <taxon>Aphanomyces</taxon>
    </lineage>
</organism>
<feature type="compositionally biased region" description="Low complexity" evidence="1">
    <location>
        <begin position="79"/>
        <end position="91"/>
    </location>
</feature>
<gene>
    <name evidence="3" type="ORF">Ae201684_017097</name>
</gene>
<reference evidence="3 4" key="1">
    <citation type="submission" date="2019-07" db="EMBL/GenBank/DDBJ databases">
        <title>Genomics analysis of Aphanomyces spp. identifies a new class of oomycete effector associated with host adaptation.</title>
        <authorList>
            <person name="Gaulin E."/>
        </authorList>
    </citation>
    <scope>NUCLEOTIDE SEQUENCE [LARGE SCALE GENOMIC DNA]</scope>
    <source>
        <strain evidence="3 4">ATCC 201684</strain>
    </source>
</reference>
<name>A0A6G0WD15_9STRA</name>